<accession>A0A1H7STG0</accession>
<protein>
    <recommendedName>
        <fullName evidence="3">SusD family protein</fullName>
    </recommendedName>
</protein>
<name>A0A1H7STG0_9SPHI</name>
<dbReference type="SUPFAM" id="SSF48452">
    <property type="entry name" value="TPR-like"/>
    <property type="match status" value="1"/>
</dbReference>
<dbReference type="RefSeq" id="WP_143053937.1">
    <property type="nucleotide sequence ID" value="NZ_FNZR01000009.1"/>
</dbReference>
<evidence type="ECO:0000313" key="1">
    <source>
        <dbReference type="EMBL" id="SEL75386.1"/>
    </source>
</evidence>
<dbReference type="OrthoDB" id="5903640at2"/>
<evidence type="ECO:0008006" key="3">
    <source>
        <dbReference type="Google" id="ProtNLM"/>
    </source>
</evidence>
<dbReference type="Proteomes" id="UP000198916">
    <property type="component" value="Unassembled WGS sequence"/>
</dbReference>
<dbReference type="InterPro" id="IPR011990">
    <property type="entry name" value="TPR-like_helical_dom_sf"/>
</dbReference>
<gene>
    <name evidence="1" type="ORF">SAMN05421740_109161</name>
</gene>
<dbReference type="Gene3D" id="1.25.40.390">
    <property type="match status" value="1"/>
</dbReference>
<proteinExistence type="predicted"/>
<dbReference type="EMBL" id="FNZR01000009">
    <property type="protein sequence ID" value="SEL75386.1"/>
    <property type="molecule type" value="Genomic_DNA"/>
</dbReference>
<dbReference type="AlphaFoldDB" id="A0A1H7STG0"/>
<dbReference type="STRING" id="332977.SAMN05421740_109161"/>
<reference evidence="2" key="1">
    <citation type="submission" date="2016-10" db="EMBL/GenBank/DDBJ databases">
        <authorList>
            <person name="Varghese N."/>
            <person name="Submissions S."/>
        </authorList>
    </citation>
    <scope>NUCLEOTIDE SEQUENCE [LARGE SCALE GENOMIC DNA]</scope>
    <source>
        <strain evidence="2">Jip14</strain>
    </source>
</reference>
<organism evidence="1 2">
    <name type="scientific">Parapedobacter koreensis</name>
    <dbReference type="NCBI Taxonomy" id="332977"/>
    <lineage>
        <taxon>Bacteria</taxon>
        <taxon>Pseudomonadati</taxon>
        <taxon>Bacteroidota</taxon>
        <taxon>Sphingobacteriia</taxon>
        <taxon>Sphingobacteriales</taxon>
        <taxon>Sphingobacteriaceae</taxon>
        <taxon>Parapedobacter</taxon>
    </lineage>
</organism>
<sequence>MSDMKREGLQFANLIRWERAAEFLAARGYSEPKHRLLPIPMVVLDANLQLMQNPGY</sequence>
<keyword evidence="2" id="KW-1185">Reference proteome</keyword>
<evidence type="ECO:0000313" key="2">
    <source>
        <dbReference type="Proteomes" id="UP000198916"/>
    </source>
</evidence>